<organism evidence="2">
    <name type="scientific">marine metagenome</name>
    <dbReference type="NCBI Taxonomy" id="408172"/>
    <lineage>
        <taxon>unclassified sequences</taxon>
        <taxon>metagenomes</taxon>
        <taxon>ecological metagenomes</taxon>
    </lineage>
</organism>
<evidence type="ECO:0000313" key="2">
    <source>
        <dbReference type="EMBL" id="SUZ75230.1"/>
    </source>
</evidence>
<gene>
    <name evidence="2" type="ORF">METZ01_LOCUS28084</name>
</gene>
<reference evidence="2" key="1">
    <citation type="submission" date="2018-05" db="EMBL/GenBank/DDBJ databases">
        <authorList>
            <person name="Lanie J.A."/>
            <person name="Ng W.-L."/>
            <person name="Kazmierczak K.M."/>
            <person name="Andrzejewski T.M."/>
            <person name="Davidsen T.M."/>
            <person name="Wayne K.J."/>
            <person name="Tettelin H."/>
            <person name="Glass J.I."/>
            <person name="Rusch D."/>
            <person name="Podicherti R."/>
            <person name="Tsui H.-C.T."/>
            <person name="Winkler M.E."/>
        </authorList>
    </citation>
    <scope>NUCLEOTIDE SEQUENCE</scope>
</reference>
<accession>A0A381Q867</accession>
<name>A0A381Q867_9ZZZZ</name>
<evidence type="ECO:0000256" key="1">
    <source>
        <dbReference type="SAM" id="MobiDB-lite"/>
    </source>
</evidence>
<proteinExistence type="predicted"/>
<dbReference type="EMBL" id="UINC01001238">
    <property type="protein sequence ID" value="SUZ75230.1"/>
    <property type="molecule type" value="Genomic_DNA"/>
</dbReference>
<sequence>MSASRWALPRGPGSPMALASSPAASSKLWSVCLLASGPKLEAGSPDR</sequence>
<protein>
    <submittedName>
        <fullName evidence="2">Uncharacterized protein</fullName>
    </submittedName>
</protein>
<feature type="region of interest" description="Disordered" evidence="1">
    <location>
        <begin position="1"/>
        <end position="20"/>
    </location>
</feature>
<dbReference type="AlphaFoldDB" id="A0A381Q867"/>